<dbReference type="AlphaFoldDB" id="A0A7I8K3G2"/>
<dbReference type="InterPro" id="IPR001310">
    <property type="entry name" value="Histidine_triad_HIT"/>
</dbReference>
<dbReference type="PANTHER" id="PTHR12486">
    <property type="entry name" value="APRATAXIN-RELATED"/>
    <property type="match status" value="1"/>
</dbReference>
<dbReference type="PROSITE" id="PS51084">
    <property type="entry name" value="HIT_2"/>
    <property type="match status" value="1"/>
</dbReference>
<dbReference type="EMBL" id="LR746265">
    <property type="protein sequence ID" value="CAA7391602.1"/>
    <property type="molecule type" value="Genomic_DNA"/>
</dbReference>
<protein>
    <recommendedName>
        <fullName evidence="5">HIT domain-containing protein</fullName>
    </recommendedName>
</protein>
<evidence type="ECO:0000313" key="6">
    <source>
        <dbReference type="EMBL" id="CAA7391602.1"/>
    </source>
</evidence>
<sequence>MAGADVRPCVFCQIAQSSTSTTLLYRDDRIVVFQDINPSAFRHYLSVPINHIATVNDLRRTTEDYELVKHMLKVGQNLLSQDAPQSTLHRFGFHTPPFNSVDHLHLHCLALPFIPSWRWIKYTSLGPLPGFIEVEEFLERIKP</sequence>
<feature type="active site" description="Tele-AMP-histidine intermediate" evidence="3">
    <location>
        <position position="107"/>
    </location>
</feature>
<keyword evidence="1" id="KW-0547">Nucleotide-binding</keyword>
<evidence type="ECO:0000256" key="3">
    <source>
        <dbReference type="PIRSR" id="PIRSR601310-1"/>
    </source>
</evidence>
<dbReference type="PANTHER" id="PTHR12486:SF5">
    <property type="entry name" value="ADENOSINE 5'-MONOPHOSPHORAMIDASE HINT3"/>
    <property type="match status" value="1"/>
</dbReference>
<organism evidence="6 7">
    <name type="scientific">Spirodela intermedia</name>
    <name type="common">Intermediate duckweed</name>
    <dbReference type="NCBI Taxonomy" id="51605"/>
    <lineage>
        <taxon>Eukaryota</taxon>
        <taxon>Viridiplantae</taxon>
        <taxon>Streptophyta</taxon>
        <taxon>Embryophyta</taxon>
        <taxon>Tracheophyta</taxon>
        <taxon>Spermatophyta</taxon>
        <taxon>Magnoliopsida</taxon>
        <taxon>Liliopsida</taxon>
        <taxon>Araceae</taxon>
        <taxon>Lemnoideae</taxon>
        <taxon>Spirodela</taxon>
    </lineage>
</organism>
<dbReference type="Proteomes" id="UP000663760">
    <property type="component" value="Chromosome 2"/>
</dbReference>
<feature type="short sequence motif" description="Histidine triad motif" evidence="4">
    <location>
        <begin position="103"/>
        <end position="107"/>
    </location>
</feature>
<name>A0A7I8K3G2_SPIIN</name>
<gene>
    <name evidence="6" type="ORF">SI8410_02002873</name>
</gene>
<evidence type="ECO:0000256" key="1">
    <source>
        <dbReference type="ARBA" id="ARBA00022741"/>
    </source>
</evidence>
<dbReference type="InterPro" id="IPR036265">
    <property type="entry name" value="HIT-like_sf"/>
</dbReference>
<dbReference type="OrthoDB" id="1915375at2759"/>
<evidence type="ECO:0000313" key="7">
    <source>
        <dbReference type="Proteomes" id="UP000663760"/>
    </source>
</evidence>
<reference evidence="6" key="1">
    <citation type="submission" date="2020-02" db="EMBL/GenBank/DDBJ databases">
        <authorList>
            <person name="Scholz U."/>
            <person name="Mascher M."/>
            <person name="Fiebig A."/>
        </authorList>
    </citation>
    <scope>NUCLEOTIDE SEQUENCE</scope>
</reference>
<dbReference type="InterPro" id="IPR011146">
    <property type="entry name" value="HIT-like"/>
</dbReference>
<feature type="domain" description="HIT" evidence="5">
    <location>
        <begin position="10"/>
        <end position="119"/>
    </location>
</feature>
<dbReference type="SUPFAM" id="SSF54197">
    <property type="entry name" value="HIT-like"/>
    <property type="match status" value="1"/>
</dbReference>
<keyword evidence="2" id="KW-0378">Hydrolase</keyword>
<dbReference type="Pfam" id="PF11969">
    <property type="entry name" value="DcpS_C"/>
    <property type="match status" value="1"/>
</dbReference>
<dbReference type="GO" id="GO:0000166">
    <property type="term" value="F:nucleotide binding"/>
    <property type="evidence" value="ECO:0007669"/>
    <property type="project" value="UniProtKB-KW"/>
</dbReference>
<dbReference type="Gene3D" id="3.30.428.10">
    <property type="entry name" value="HIT-like"/>
    <property type="match status" value="1"/>
</dbReference>
<evidence type="ECO:0000256" key="4">
    <source>
        <dbReference type="PROSITE-ProRule" id="PRU00464"/>
    </source>
</evidence>
<dbReference type="GO" id="GO:0047627">
    <property type="term" value="F:adenylylsulfatase activity"/>
    <property type="evidence" value="ECO:0007669"/>
    <property type="project" value="UniProtKB-ARBA"/>
</dbReference>
<evidence type="ECO:0000259" key="5">
    <source>
        <dbReference type="PROSITE" id="PS51084"/>
    </source>
</evidence>
<keyword evidence="7" id="KW-1185">Reference proteome</keyword>
<evidence type="ECO:0000256" key="2">
    <source>
        <dbReference type="ARBA" id="ARBA00022801"/>
    </source>
</evidence>
<proteinExistence type="predicted"/>
<accession>A0A7I8K3G2</accession>
<dbReference type="PRINTS" id="PR00332">
    <property type="entry name" value="HISTRIAD"/>
</dbReference>